<keyword evidence="2 5" id="KW-0812">Transmembrane</keyword>
<feature type="domain" description="NfeD-like C-terminal" evidence="6">
    <location>
        <begin position="83"/>
        <end position="136"/>
    </location>
</feature>
<dbReference type="EMBL" id="JAGIZB010000014">
    <property type="protein sequence ID" value="MBP0446142.1"/>
    <property type="molecule type" value="Genomic_DNA"/>
</dbReference>
<protein>
    <submittedName>
        <fullName evidence="7">NfeD family protein</fullName>
    </submittedName>
</protein>
<reference evidence="7 8" key="1">
    <citation type="submission" date="2021-03" db="EMBL/GenBank/DDBJ databases">
        <authorList>
            <person name="So Y."/>
        </authorList>
    </citation>
    <scope>NUCLEOTIDE SEQUENCE [LARGE SCALE GENOMIC DNA]</scope>
    <source>
        <strain evidence="7 8">SSH11</strain>
    </source>
</reference>
<feature type="transmembrane region" description="Helical" evidence="5">
    <location>
        <begin position="49"/>
        <end position="66"/>
    </location>
</feature>
<dbReference type="PANTHER" id="PTHR33507">
    <property type="entry name" value="INNER MEMBRANE PROTEIN YBBJ"/>
    <property type="match status" value="1"/>
</dbReference>
<comment type="subcellular location">
    <subcellularLocation>
        <location evidence="1">Membrane</location>
        <topology evidence="1">Multi-pass membrane protein</topology>
    </subcellularLocation>
</comment>
<evidence type="ECO:0000259" key="6">
    <source>
        <dbReference type="Pfam" id="PF01957"/>
    </source>
</evidence>
<evidence type="ECO:0000313" key="8">
    <source>
        <dbReference type="Proteomes" id="UP000681594"/>
    </source>
</evidence>
<dbReference type="RefSeq" id="WP_209380413.1">
    <property type="nucleotide sequence ID" value="NZ_JAGIZB010000014.1"/>
</dbReference>
<dbReference type="Pfam" id="PF01957">
    <property type="entry name" value="NfeD"/>
    <property type="match status" value="1"/>
</dbReference>
<dbReference type="Gene3D" id="2.40.50.140">
    <property type="entry name" value="Nucleic acid-binding proteins"/>
    <property type="match status" value="1"/>
</dbReference>
<comment type="caution">
    <text evidence="7">The sequence shown here is derived from an EMBL/GenBank/DDBJ whole genome shotgun (WGS) entry which is preliminary data.</text>
</comment>
<dbReference type="InterPro" id="IPR052165">
    <property type="entry name" value="Membrane_assoc_protease"/>
</dbReference>
<organism evidence="7 8">
    <name type="scientific">Pararoseomonas baculiformis</name>
    <dbReference type="NCBI Taxonomy" id="2820812"/>
    <lineage>
        <taxon>Bacteria</taxon>
        <taxon>Pseudomonadati</taxon>
        <taxon>Pseudomonadota</taxon>
        <taxon>Alphaproteobacteria</taxon>
        <taxon>Acetobacterales</taxon>
        <taxon>Acetobacteraceae</taxon>
        <taxon>Pararoseomonas</taxon>
    </lineage>
</organism>
<dbReference type="PANTHER" id="PTHR33507:SF3">
    <property type="entry name" value="INNER MEMBRANE PROTEIN YBBJ"/>
    <property type="match status" value="1"/>
</dbReference>
<dbReference type="SUPFAM" id="SSF141322">
    <property type="entry name" value="NfeD domain-like"/>
    <property type="match status" value="1"/>
</dbReference>
<keyword evidence="4 5" id="KW-0472">Membrane</keyword>
<keyword evidence="8" id="KW-1185">Reference proteome</keyword>
<evidence type="ECO:0000256" key="3">
    <source>
        <dbReference type="ARBA" id="ARBA00022989"/>
    </source>
</evidence>
<evidence type="ECO:0000256" key="1">
    <source>
        <dbReference type="ARBA" id="ARBA00004141"/>
    </source>
</evidence>
<evidence type="ECO:0000313" key="7">
    <source>
        <dbReference type="EMBL" id="MBP0446142.1"/>
    </source>
</evidence>
<sequence length="139" mass="14494">MEPWLIWILAGLVLLGAELALPGAFLLWAGLAAIGTGLVWLVVSPGFPLSVVIFVGLMAAGVAVGLRRRRGPEPLRVNTPGSGLVGREGVVLATGLPGLRVRVGDSDWPAIALEGHPIVGDIIRVDGVEGTILQVRLTR</sequence>
<name>A0ABS4AGI3_9PROT</name>
<accession>A0ABS4AGI3</accession>
<proteinExistence type="predicted"/>
<dbReference type="Proteomes" id="UP000681594">
    <property type="component" value="Unassembled WGS sequence"/>
</dbReference>
<dbReference type="InterPro" id="IPR012340">
    <property type="entry name" value="NA-bd_OB-fold"/>
</dbReference>
<gene>
    <name evidence="7" type="ORF">J8J14_15310</name>
</gene>
<evidence type="ECO:0000256" key="2">
    <source>
        <dbReference type="ARBA" id="ARBA00022692"/>
    </source>
</evidence>
<evidence type="ECO:0000256" key="4">
    <source>
        <dbReference type="ARBA" id="ARBA00023136"/>
    </source>
</evidence>
<keyword evidence="3 5" id="KW-1133">Transmembrane helix</keyword>
<dbReference type="InterPro" id="IPR002810">
    <property type="entry name" value="NfeD-like_C"/>
</dbReference>
<evidence type="ECO:0000256" key="5">
    <source>
        <dbReference type="SAM" id="Phobius"/>
    </source>
</evidence>